<dbReference type="EMBL" id="KQ461108">
    <property type="protein sequence ID" value="KPJ09231.1"/>
    <property type="molecule type" value="Genomic_DNA"/>
</dbReference>
<accession>A0A194R055</accession>
<proteinExistence type="predicted"/>
<evidence type="ECO:0000313" key="2">
    <source>
        <dbReference type="EMBL" id="KPJ09231.1"/>
    </source>
</evidence>
<evidence type="ECO:0000256" key="1">
    <source>
        <dbReference type="SAM" id="MobiDB-lite"/>
    </source>
</evidence>
<feature type="compositionally biased region" description="Basic residues" evidence="1">
    <location>
        <begin position="166"/>
        <end position="203"/>
    </location>
</feature>
<reference evidence="2 3" key="1">
    <citation type="journal article" date="2015" name="Nat. Commun.">
        <title>Outbred genome sequencing and CRISPR/Cas9 gene editing in butterflies.</title>
        <authorList>
            <person name="Li X."/>
            <person name="Fan D."/>
            <person name="Zhang W."/>
            <person name="Liu G."/>
            <person name="Zhang L."/>
            <person name="Zhao L."/>
            <person name="Fang X."/>
            <person name="Chen L."/>
            <person name="Dong Y."/>
            <person name="Chen Y."/>
            <person name="Ding Y."/>
            <person name="Zhao R."/>
            <person name="Feng M."/>
            <person name="Zhu Y."/>
            <person name="Feng Y."/>
            <person name="Jiang X."/>
            <person name="Zhu D."/>
            <person name="Xiang H."/>
            <person name="Feng X."/>
            <person name="Li S."/>
            <person name="Wang J."/>
            <person name="Zhang G."/>
            <person name="Kronforst M.R."/>
            <person name="Wang W."/>
        </authorList>
    </citation>
    <scope>NUCLEOTIDE SEQUENCE [LARGE SCALE GENOMIC DNA]</scope>
    <source>
        <strain evidence="2">Ya'a_city_454_Pm</strain>
        <tissue evidence="2">Whole body</tissue>
    </source>
</reference>
<feature type="compositionally biased region" description="Acidic residues" evidence="1">
    <location>
        <begin position="326"/>
        <end position="336"/>
    </location>
</feature>
<feature type="region of interest" description="Disordered" evidence="1">
    <location>
        <begin position="166"/>
        <end position="269"/>
    </location>
</feature>
<dbReference type="InParanoid" id="A0A194R055"/>
<gene>
    <name evidence="2" type="ORF">RR48_15372</name>
</gene>
<organism evidence="2 3">
    <name type="scientific">Papilio machaon</name>
    <name type="common">Old World swallowtail butterfly</name>
    <dbReference type="NCBI Taxonomy" id="76193"/>
    <lineage>
        <taxon>Eukaryota</taxon>
        <taxon>Metazoa</taxon>
        <taxon>Ecdysozoa</taxon>
        <taxon>Arthropoda</taxon>
        <taxon>Hexapoda</taxon>
        <taxon>Insecta</taxon>
        <taxon>Pterygota</taxon>
        <taxon>Neoptera</taxon>
        <taxon>Endopterygota</taxon>
        <taxon>Lepidoptera</taxon>
        <taxon>Glossata</taxon>
        <taxon>Ditrysia</taxon>
        <taxon>Papilionoidea</taxon>
        <taxon>Papilionidae</taxon>
        <taxon>Papilioninae</taxon>
        <taxon>Papilio</taxon>
    </lineage>
</organism>
<feature type="compositionally biased region" description="Polar residues" evidence="1">
    <location>
        <begin position="313"/>
        <end position="324"/>
    </location>
</feature>
<dbReference type="AlphaFoldDB" id="A0A194R055"/>
<feature type="region of interest" description="Disordered" evidence="1">
    <location>
        <begin position="313"/>
        <end position="336"/>
    </location>
</feature>
<feature type="region of interest" description="Disordered" evidence="1">
    <location>
        <begin position="395"/>
        <end position="417"/>
    </location>
</feature>
<protein>
    <submittedName>
        <fullName evidence="2">Uncharacterized protein</fullName>
    </submittedName>
</protein>
<keyword evidence="3" id="KW-1185">Reference proteome</keyword>
<feature type="compositionally biased region" description="Polar residues" evidence="1">
    <location>
        <begin position="395"/>
        <end position="415"/>
    </location>
</feature>
<dbReference type="Proteomes" id="UP000053240">
    <property type="component" value="Unassembled WGS sequence"/>
</dbReference>
<name>A0A194R055_PAPMA</name>
<dbReference type="STRING" id="76193.A0A194R055"/>
<evidence type="ECO:0000313" key="3">
    <source>
        <dbReference type="Proteomes" id="UP000053240"/>
    </source>
</evidence>
<sequence>MFGSASKHALNMNRSVLRVKQFSRIYSAFCQHSSYCAFACIVVMDCRTVLFLTAILLSILAANVEGTVHHHHTHHNLPDHGSFPVEEHEHFHHYDPPEPEPALSHNEPLNTLGLNGFLPDAPLDVHDFINLENKPLKIPFNPRDHVKLHMPEFIHHDHHTKVITIHHHHHKPKKEHHHHHHHHHQPKPHIPQHHYNHHHHKTTLKTTTVSKGHKQVGHGHAGHHGHHSHHGSSHGTHGHGGHYGHHGSSHHDSPSFNHDIPSISHDPGHVSFEDDFKSFTPSIPVNIPHNPHVHGVVHTVKQVKVFDSLPGSIKSNTGSGSNGYEVTEEGDEGDEDAFTSINTIPQTYQGTYGFIRSAAPQAETYPGVALQSTVQLNHDPFSAAPGPSAFAGLENFSSDGQDSFPSSLATQSTNGHALPEFAGHTEQISGFDDPENSFVGNDISGTSLLSAEANDDIPVTYSREAGIQQSVNTGGLQTVVY</sequence>
<feature type="compositionally biased region" description="Basic residues" evidence="1">
    <location>
        <begin position="211"/>
        <end position="248"/>
    </location>
</feature>